<dbReference type="SUPFAM" id="SSF52540">
    <property type="entry name" value="P-loop containing nucleoside triphosphate hydrolases"/>
    <property type="match status" value="1"/>
</dbReference>
<name>A0ABP3SMQ1_9ACTN</name>
<feature type="binding site" evidence="17">
    <location>
        <position position="435"/>
    </location>
    <ligand>
        <name>Zn(2+)</name>
        <dbReference type="ChEBI" id="CHEBI:29105"/>
    </ligand>
</feature>
<feature type="binding site" evidence="16">
    <location>
        <position position="35"/>
    </location>
    <ligand>
        <name>substrate</name>
    </ligand>
</feature>
<keyword evidence="6 17" id="KW-0028">Amino-acid biosynthesis</keyword>
<comment type="catalytic activity">
    <reaction evidence="15 16">
        <text>shikimate + ATP = 3-phosphoshikimate + ADP + H(+)</text>
        <dbReference type="Rhea" id="RHEA:13121"/>
        <dbReference type="ChEBI" id="CHEBI:15378"/>
        <dbReference type="ChEBI" id="CHEBI:30616"/>
        <dbReference type="ChEBI" id="CHEBI:36208"/>
        <dbReference type="ChEBI" id="CHEBI:145989"/>
        <dbReference type="ChEBI" id="CHEBI:456216"/>
        <dbReference type="EC" id="2.7.1.71"/>
    </reaction>
</comment>
<dbReference type="Gene3D" id="3.40.50.300">
    <property type="entry name" value="P-loop containing nucleotide triphosphate hydrolases"/>
    <property type="match status" value="1"/>
</dbReference>
<keyword evidence="8 17" id="KW-0547">Nucleotide-binding</keyword>
<evidence type="ECO:0000256" key="2">
    <source>
        <dbReference type="ARBA" id="ARBA00001911"/>
    </source>
</evidence>
<evidence type="ECO:0000256" key="15">
    <source>
        <dbReference type="ARBA" id="ARBA00048567"/>
    </source>
</evidence>
<dbReference type="RefSeq" id="WP_344002152.1">
    <property type="nucleotide sequence ID" value="NZ_BAAAGU010000034.1"/>
</dbReference>
<evidence type="ECO:0000256" key="1">
    <source>
        <dbReference type="ARBA" id="ARBA00001393"/>
    </source>
</evidence>
<evidence type="ECO:0000256" key="7">
    <source>
        <dbReference type="ARBA" id="ARBA00022679"/>
    </source>
</evidence>
<evidence type="ECO:0000313" key="21">
    <source>
        <dbReference type="Proteomes" id="UP001500724"/>
    </source>
</evidence>
<evidence type="ECO:0000256" key="14">
    <source>
        <dbReference type="ARBA" id="ARBA00023268"/>
    </source>
</evidence>
<keyword evidence="17" id="KW-0479">Metal-binding</keyword>
<dbReference type="InterPro" id="IPR027417">
    <property type="entry name" value="P-loop_NTPase"/>
</dbReference>
<keyword evidence="11 17" id="KW-0520">NAD</keyword>
<sequence length="547" mass="57802">MSAPLIVLVGPMGVGKSTVGRILAERLGTGFRDTDDDVVAAEGRSISDIFVDDGEPAFRALEKQAVRTAVAEHEGVLALGGGAVLDAGTRALLAPLRVVYLSMDVEEAVKRTGLNAARPLLAVNPRKQWRELMEARRHLYEEVATAVVPTDGRTPDEVAQAVLDALQLPAPTGGATPGPRQEEAMPAPVTRIHVGGTAGTEPYDVLVGRQLLGELAGLIGTKAKRVAVIHPEALAETGEALRADLAEQGYETIAVQVPNAEEAKTAEVAAYCWKALGQSGFTRTDVIVGVGGGATTDLAGFVAATWLRGVRWIAVPTTVLAMVDAAVGGKTGINTAEGKNLVGAFHPPAGVLCDLAALDSLSVNDYVSGLAEVIKAGFIADPVILDLIESDPQAARTPAGPHTAELIERSIRVKAEVVSSDLKESGLREILNYGHTLGHAIEKNERYKWRHGAAVSVGMHFAAELGRLAGRLDDATADRHRTILEAVGLPLHYRYDQWPKLLETMKVDKKSRGDLLRFIVLDGLAKPTVLEGPDPAVLLAAYGEVGE</sequence>
<feature type="binding site" evidence="16">
    <location>
        <position position="136"/>
    </location>
    <ligand>
        <name>substrate</name>
    </ligand>
</feature>
<dbReference type="InterPro" id="IPR000623">
    <property type="entry name" value="Shikimate_kinase/TSH1"/>
</dbReference>
<proteinExistence type="inferred from homology"/>
<comment type="caution">
    <text evidence="20">The sequence shown here is derived from an EMBL/GenBank/DDBJ whole genome shotgun (WGS) entry which is preliminary data.</text>
</comment>
<dbReference type="InterPro" id="IPR031322">
    <property type="entry name" value="Shikimate/glucono_kinase"/>
</dbReference>
<dbReference type="Gene3D" id="1.20.1090.10">
    <property type="entry name" value="Dehydroquinate synthase-like - alpha domain"/>
    <property type="match status" value="1"/>
</dbReference>
<dbReference type="PRINTS" id="PR01100">
    <property type="entry name" value="SHIKIMTKNASE"/>
</dbReference>
<keyword evidence="16" id="KW-0460">Magnesium</keyword>
<dbReference type="Pfam" id="PF24621">
    <property type="entry name" value="DHQS_C"/>
    <property type="match status" value="1"/>
</dbReference>
<dbReference type="InterPro" id="IPR016037">
    <property type="entry name" value="DHQ_synth_AroB"/>
</dbReference>
<feature type="binding site" evidence="17">
    <location>
        <begin position="293"/>
        <end position="297"/>
    </location>
    <ligand>
        <name>NAD(+)</name>
        <dbReference type="ChEBI" id="CHEBI:57540"/>
    </ligand>
</feature>
<comment type="function">
    <text evidence="17">Catalyzes the conversion of 3-deoxy-D-arabino-heptulosonate 7-phosphate (DAHP) to dehydroquinate (DHQ).</text>
</comment>
<dbReference type="CDD" id="cd08195">
    <property type="entry name" value="DHQS"/>
    <property type="match status" value="1"/>
</dbReference>
<comment type="subunit">
    <text evidence="16">Monomer.</text>
</comment>
<evidence type="ECO:0000256" key="5">
    <source>
        <dbReference type="ARBA" id="ARBA00022490"/>
    </source>
</evidence>
<reference evidence="21" key="1">
    <citation type="journal article" date="2019" name="Int. J. Syst. Evol. Microbiol.">
        <title>The Global Catalogue of Microorganisms (GCM) 10K type strain sequencing project: providing services to taxonomists for standard genome sequencing and annotation.</title>
        <authorList>
            <consortium name="The Broad Institute Genomics Platform"/>
            <consortium name="The Broad Institute Genome Sequencing Center for Infectious Disease"/>
            <person name="Wu L."/>
            <person name="Ma J."/>
        </authorList>
    </citation>
    <scope>NUCLEOTIDE SEQUENCE [LARGE SCALE GENOMIC DNA]</scope>
    <source>
        <strain evidence="21">JCM 10367</strain>
    </source>
</reference>
<keyword evidence="5 17" id="KW-0963">Cytoplasm</keyword>
<dbReference type="NCBIfam" id="TIGR01357">
    <property type="entry name" value="aroB"/>
    <property type="match status" value="1"/>
</dbReference>
<comment type="cofactor">
    <cofactor evidence="2 17">
        <name>NAD(+)</name>
        <dbReference type="ChEBI" id="CHEBI:57540"/>
    </cofactor>
</comment>
<protein>
    <recommendedName>
        <fullName evidence="16 17">Multifunctional fusion protein</fullName>
    </recommendedName>
    <domain>
        <recommendedName>
            <fullName evidence="16">Shikimate kinase</fullName>
            <shortName evidence="16">SK</shortName>
            <ecNumber evidence="16">2.7.1.71</ecNumber>
        </recommendedName>
    </domain>
    <domain>
        <recommendedName>
            <fullName evidence="17">3-dehydroquinate synthase</fullName>
            <shortName evidence="17">DHQS</shortName>
            <ecNumber evidence="17">4.2.3.4</ecNumber>
        </recommendedName>
    </domain>
</protein>
<feature type="binding site" evidence="17">
    <location>
        <position position="330"/>
    </location>
    <ligand>
        <name>NAD(+)</name>
        <dbReference type="ChEBI" id="CHEBI:57540"/>
    </ligand>
</feature>
<evidence type="ECO:0000256" key="9">
    <source>
        <dbReference type="ARBA" id="ARBA00022777"/>
    </source>
</evidence>
<feature type="domain" description="3-dehydroquinate synthase C-terminal" evidence="19">
    <location>
        <begin position="369"/>
        <end position="511"/>
    </location>
</feature>
<keyword evidence="13 17" id="KW-0456">Lyase</keyword>
<dbReference type="CDD" id="cd00464">
    <property type="entry name" value="SK"/>
    <property type="match status" value="1"/>
</dbReference>
<feature type="binding site" evidence="16">
    <location>
        <begin position="13"/>
        <end position="18"/>
    </location>
    <ligand>
        <name>ATP</name>
        <dbReference type="ChEBI" id="CHEBI:30616"/>
    </ligand>
</feature>
<dbReference type="InterPro" id="IPR030960">
    <property type="entry name" value="DHQS/DOIS_N"/>
</dbReference>
<evidence type="ECO:0000256" key="12">
    <source>
        <dbReference type="ARBA" id="ARBA00023141"/>
    </source>
</evidence>
<feature type="domain" description="3-dehydroquinate synthase N-terminal" evidence="18">
    <location>
        <begin position="255"/>
        <end position="365"/>
    </location>
</feature>
<accession>A0ABP3SMQ1</accession>
<feature type="binding site" evidence="16">
    <location>
        <position position="59"/>
    </location>
    <ligand>
        <name>substrate</name>
    </ligand>
</feature>
<dbReference type="PROSITE" id="PS01128">
    <property type="entry name" value="SHIKIMATE_KINASE"/>
    <property type="match status" value="1"/>
</dbReference>
<feature type="binding site" evidence="16">
    <location>
        <position position="118"/>
    </location>
    <ligand>
        <name>ATP</name>
        <dbReference type="ChEBI" id="CHEBI:30616"/>
    </ligand>
</feature>
<evidence type="ECO:0000256" key="17">
    <source>
        <dbReference type="HAMAP-Rule" id="MF_00110"/>
    </source>
</evidence>
<keyword evidence="21" id="KW-1185">Reference proteome</keyword>
<dbReference type="EMBL" id="BAAAGU010000034">
    <property type="protein sequence ID" value="GAA0653233.1"/>
    <property type="molecule type" value="Genomic_DNA"/>
</dbReference>
<dbReference type="Gene3D" id="3.40.50.1970">
    <property type="match status" value="1"/>
</dbReference>
<keyword evidence="9 16" id="KW-0418">Kinase</keyword>
<dbReference type="Proteomes" id="UP001500724">
    <property type="component" value="Unassembled WGS sequence"/>
</dbReference>
<keyword evidence="10 16" id="KW-0067">ATP-binding</keyword>
<feature type="binding site" evidence="16">
    <location>
        <position position="81"/>
    </location>
    <ligand>
        <name>substrate</name>
    </ligand>
</feature>
<evidence type="ECO:0000256" key="16">
    <source>
        <dbReference type="HAMAP-Rule" id="MF_00109"/>
    </source>
</evidence>
<dbReference type="Pfam" id="PF01202">
    <property type="entry name" value="SKI"/>
    <property type="match status" value="1"/>
</dbReference>
<evidence type="ECO:0000256" key="11">
    <source>
        <dbReference type="ARBA" id="ARBA00023027"/>
    </source>
</evidence>
<dbReference type="Pfam" id="PF01761">
    <property type="entry name" value="DHQ_synthase"/>
    <property type="match status" value="1"/>
</dbReference>
<feature type="binding site" evidence="17">
    <location>
        <position position="339"/>
    </location>
    <ligand>
        <name>NAD(+)</name>
        <dbReference type="ChEBI" id="CHEBI:57540"/>
    </ligand>
</feature>
<comment type="subcellular location">
    <subcellularLocation>
        <location evidence="17">Cytoplasm</location>
    </subcellularLocation>
</comment>
<evidence type="ECO:0000259" key="18">
    <source>
        <dbReference type="Pfam" id="PF01761"/>
    </source>
</evidence>
<dbReference type="EC" id="4.2.3.4" evidence="17"/>
<keyword evidence="12 17" id="KW-0057">Aromatic amino acid biosynthesis</keyword>
<dbReference type="InterPro" id="IPR050071">
    <property type="entry name" value="Dehydroquinate_synthase"/>
</dbReference>
<comment type="cofactor">
    <cofactor evidence="17">
        <name>Co(2+)</name>
        <dbReference type="ChEBI" id="CHEBI:48828"/>
    </cofactor>
    <cofactor evidence="17">
        <name>Zn(2+)</name>
        <dbReference type="ChEBI" id="CHEBI:29105"/>
    </cofactor>
    <text evidence="17">Binds 1 divalent metal cation per subunit. Can use either Co(2+) or Zn(2+).</text>
</comment>
<dbReference type="PANTHER" id="PTHR43622:SF7">
    <property type="entry name" value="3-DEHYDROQUINATE SYNTHASE, CHLOROPLASTIC"/>
    <property type="match status" value="1"/>
</dbReference>
<dbReference type="InterPro" id="IPR056179">
    <property type="entry name" value="DHQS_C"/>
</dbReference>
<comment type="pathway">
    <text evidence="3 17">Metabolic intermediate biosynthesis; chorismate biosynthesis; chorismate from D-erythrose 4-phosphate and phosphoenolpyruvate: step 2/7.</text>
</comment>
<comment type="similarity">
    <text evidence="17">Belongs to the sugar phosphate cyclases superfamily. Dehydroquinate synthase family.</text>
</comment>
<comment type="caution">
    <text evidence="17">Lacks conserved residue(s) required for the propagation of feature annotation.</text>
</comment>
<comment type="catalytic activity">
    <reaction evidence="1 17">
        <text>7-phospho-2-dehydro-3-deoxy-D-arabino-heptonate = 3-dehydroquinate + phosphate</text>
        <dbReference type="Rhea" id="RHEA:21968"/>
        <dbReference type="ChEBI" id="CHEBI:32364"/>
        <dbReference type="ChEBI" id="CHEBI:43474"/>
        <dbReference type="ChEBI" id="CHEBI:58394"/>
        <dbReference type="EC" id="4.2.3.4"/>
    </reaction>
</comment>
<evidence type="ECO:0000313" key="20">
    <source>
        <dbReference type="EMBL" id="GAA0653233.1"/>
    </source>
</evidence>
<dbReference type="HAMAP" id="MF_00110">
    <property type="entry name" value="DHQ_synthase"/>
    <property type="match status" value="1"/>
</dbReference>
<feature type="binding site" evidence="17">
    <location>
        <position position="372"/>
    </location>
    <ligand>
        <name>Zn(2+)</name>
        <dbReference type="ChEBI" id="CHEBI:29105"/>
    </ligand>
</feature>
<feature type="binding site" evidence="16">
    <location>
        <position position="17"/>
    </location>
    <ligand>
        <name>Mg(2+)</name>
        <dbReference type="ChEBI" id="CHEBI:18420"/>
    </ligand>
</feature>
<comment type="similarity">
    <text evidence="16">Belongs to the shikimate kinase family.</text>
</comment>
<feature type="binding site" evidence="17">
    <location>
        <position position="451"/>
    </location>
    <ligand>
        <name>Zn(2+)</name>
        <dbReference type="ChEBI" id="CHEBI:29105"/>
    </ligand>
</feature>
<evidence type="ECO:0000256" key="10">
    <source>
        <dbReference type="ARBA" id="ARBA00022840"/>
    </source>
</evidence>
<keyword evidence="7 16" id="KW-0808">Transferase</keyword>
<evidence type="ECO:0000256" key="13">
    <source>
        <dbReference type="ARBA" id="ARBA00023239"/>
    </source>
</evidence>
<comment type="pathway">
    <text evidence="4 16">Metabolic intermediate biosynthesis; chorismate biosynthesis; chorismate from D-erythrose 4-phosphate and phosphoenolpyruvate: step 5/7.</text>
</comment>
<dbReference type="HAMAP" id="MF_00109">
    <property type="entry name" value="Shikimate_kinase"/>
    <property type="match status" value="1"/>
</dbReference>
<keyword evidence="17" id="KW-0170">Cobalt</keyword>
<feature type="binding site" evidence="17">
    <location>
        <begin position="317"/>
        <end position="318"/>
    </location>
    <ligand>
        <name>NAD(+)</name>
        <dbReference type="ChEBI" id="CHEBI:57540"/>
    </ligand>
</feature>
<keyword evidence="14" id="KW-0511">Multifunctional enzyme</keyword>
<evidence type="ECO:0000256" key="4">
    <source>
        <dbReference type="ARBA" id="ARBA00004842"/>
    </source>
</evidence>
<dbReference type="PANTHER" id="PTHR43622">
    <property type="entry name" value="3-DEHYDROQUINATE SYNTHASE"/>
    <property type="match status" value="1"/>
</dbReference>
<feature type="binding site" evidence="16">
    <location>
        <position position="153"/>
    </location>
    <ligand>
        <name>ATP</name>
        <dbReference type="ChEBI" id="CHEBI:30616"/>
    </ligand>
</feature>
<dbReference type="EC" id="2.7.1.71" evidence="16"/>
<comment type="cofactor">
    <cofactor evidence="16">
        <name>Mg(2+)</name>
        <dbReference type="ChEBI" id="CHEBI:18420"/>
    </cofactor>
    <text evidence="16">Binds 1 Mg(2+) ion per subunit.</text>
</comment>
<evidence type="ECO:0000259" key="19">
    <source>
        <dbReference type="Pfam" id="PF24621"/>
    </source>
</evidence>
<evidence type="ECO:0000256" key="6">
    <source>
        <dbReference type="ARBA" id="ARBA00022605"/>
    </source>
</evidence>
<dbReference type="SUPFAM" id="SSF56796">
    <property type="entry name" value="Dehydroquinate synthase-like"/>
    <property type="match status" value="1"/>
</dbReference>
<gene>
    <name evidence="17" type="primary">aroB</name>
    <name evidence="16" type="synonym">aroK</name>
    <name evidence="20" type="ORF">GCM10009535_34570</name>
</gene>
<dbReference type="InterPro" id="IPR023000">
    <property type="entry name" value="Shikimate_kinase_CS"/>
</dbReference>
<evidence type="ECO:0000256" key="8">
    <source>
        <dbReference type="ARBA" id="ARBA00022741"/>
    </source>
</evidence>
<organism evidence="20 21">
    <name type="scientific">Streptomyces thermocarboxydovorans</name>
    <dbReference type="NCBI Taxonomy" id="59298"/>
    <lineage>
        <taxon>Bacteria</taxon>
        <taxon>Bacillati</taxon>
        <taxon>Actinomycetota</taxon>
        <taxon>Actinomycetes</taxon>
        <taxon>Kitasatosporales</taxon>
        <taxon>Streptomycetaceae</taxon>
        <taxon>Streptomyces</taxon>
    </lineage>
</organism>
<keyword evidence="17" id="KW-0862">Zinc</keyword>
<comment type="function">
    <text evidence="16">Catalyzes the specific phosphorylation of the 3-hydroxyl group of shikimic acid using ATP as a cosubstrate.</text>
</comment>
<evidence type="ECO:0000256" key="3">
    <source>
        <dbReference type="ARBA" id="ARBA00004661"/>
    </source>
</evidence>